<reference evidence="1" key="1">
    <citation type="submission" date="2020-05" db="EMBL/GenBank/DDBJ databases">
        <authorList>
            <person name="Rincon C."/>
            <person name="Sanders R I."/>
            <person name="Robbins C."/>
            <person name="Chaturvedi A."/>
        </authorList>
    </citation>
    <scope>NUCLEOTIDE SEQUENCE</scope>
    <source>
        <strain evidence="1">CHB12</strain>
    </source>
</reference>
<comment type="caution">
    <text evidence="1">The sequence shown here is derived from an EMBL/GenBank/DDBJ whole genome shotgun (WGS) entry which is preliminary data.</text>
</comment>
<evidence type="ECO:0000313" key="1">
    <source>
        <dbReference type="EMBL" id="CAB5357299.1"/>
    </source>
</evidence>
<sequence length="96" mass="10918">MFDTPDSIDLAAHAPDLYTHQPLCSICQSALETLSHLWTCSATHAFHTDETGHTFYMFSEFLFFFKHNLKKRLASAIKHLNSHDSSILTTFDTLSI</sequence>
<accession>A0A916E3B2</accession>
<dbReference type="AlphaFoldDB" id="A0A916E3B2"/>
<protein>
    <submittedName>
        <fullName evidence="1">Uncharacterized protein</fullName>
    </submittedName>
</protein>
<dbReference type="Proteomes" id="UP000684084">
    <property type="component" value="Unassembled WGS sequence"/>
</dbReference>
<name>A0A916E3B2_9GLOM</name>
<gene>
    <name evidence="1" type="ORF">CHRIB12_LOCUS6721</name>
</gene>
<organism evidence="1 2">
    <name type="scientific">Rhizophagus irregularis</name>
    <dbReference type="NCBI Taxonomy" id="588596"/>
    <lineage>
        <taxon>Eukaryota</taxon>
        <taxon>Fungi</taxon>
        <taxon>Fungi incertae sedis</taxon>
        <taxon>Mucoromycota</taxon>
        <taxon>Glomeromycotina</taxon>
        <taxon>Glomeromycetes</taxon>
        <taxon>Glomerales</taxon>
        <taxon>Glomeraceae</taxon>
        <taxon>Rhizophagus</taxon>
    </lineage>
</organism>
<dbReference type="EMBL" id="CAGKOT010000011">
    <property type="protein sequence ID" value="CAB5357299.1"/>
    <property type="molecule type" value="Genomic_DNA"/>
</dbReference>
<proteinExistence type="predicted"/>
<evidence type="ECO:0000313" key="2">
    <source>
        <dbReference type="Proteomes" id="UP000684084"/>
    </source>
</evidence>